<evidence type="ECO:0000313" key="1">
    <source>
        <dbReference type="EnsemblMetazoa" id="PPA31567.1"/>
    </source>
</evidence>
<dbReference type="OrthoDB" id="5865099at2759"/>
<evidence type="ECO:0000313" key="2">
    <source>
        <dbReference type="Proteomes" id="UP000005239"/>
    </source>
</evidence>
<proteinExistence type="predicted"/>
<accession>A0A8R1YLR8</accession>
<dbReference type="AlphaFoldDB" id="A0A2A6BES5"/>
<protein>
    <submittedName>
        <fullName evidence="1">Uncharacterized protein</fullName>
    </submittedName>
</protein>
<reference evidence="2" key="1">
    <citation type="journal article" date="2008" name="Nat. Genet.">
        <title>The Pristionchus pacificus genome provides a unique perspective on nematode lifestyle and parasitism.</title>
        <authorList>
            <person name="Dieterich C."/>
            <person name="Clifton S.W."/>
            <person name="Schuster L.N."/>
            <person name="Chinwalla A."/>
            <person name="Delehaunty K."/>
            <person name="Dinkelacker I."/>
            <person name="Fulton L."/>
            <person name="Fulton R."/>
            <person name="Godfrey J."/>
            <person name="Minx P."/>
            <person name="Mitreva M."/>
            <person name="Roeseler W."/>
            <person name="Tian H."/>
            <person name="Witte H."/>
            <person name="Yang S.P."/>
            <person name="Wilson R.K."/>
            <person name="Sommer R.J."/>
        </authorList>
    </citation>
    <scope>NUCLEOTIDE SEQUENCE [LARGE SCALE GENOMIC DNA]</scope>
    <source>
        <strain evidence="2">PS312</strain>
    </source>
</reference>
<accession>A0A2A6BES5</accession>
<gene>
    <name evidence="1" type="primary">WBGene00204432</name>
</gene>
<dbReference type="Proteomes" id="UP000005239">
    <property type="component" value="Unassembled WGS sequence"/>
</dbReference>
<sequence>MTSSHLVVVYYDNREGEMCAQAELKEGIKDDDFIKSLEFHERDEIGFRRKNYGRDRLIGEDGSYYRDVRAPKLIRFGRAGPKLVRFGKRSDPSMNEEYDNVMNEMISEYKRGGPKLVRFG</sequence>
<organism evidence="1 2">
    <name type="scientific">Pristionchus pacificus</name>
    <name type="common">Parasitic nematode worm</name>
    <dbReference type="NCBI Taxonomy" id="54126"/>
    <lineage>
        <taxon>Eukaryota</taxon>
        <taxon>Metazoa</taxon>
        <taxon>Ecdysozoa</taxon>
        <taxon>Nematoda</taxon>
        <taxon>Chromadorea</taxon>
        <taxon>Rhabditida</taxon>
        <taxon>Rhabditina</taxon>
        <taxon>Diplogasteromorpha</taxon>
        <taxon>Diplogasteroidea</taxon>
        <taxon>Neodiplogasteridae</taxon>
        <taxon>Pristionchus</taxon>
    </lineage>
</organism>
<dbReference type="EnsemblMetazoa" id="PPA31567.1">
    <property type="protein sequence ID" value="PPA31567.1"/>
    <property type="gene ID" value="WBGene00204432"/>
</dbReference>
<keyword evidence="2" id="KW-1185">Reference proteome</keyword>
<name>A0A2A6BES5_PRIPA</name>
<reference evidence="1" key="2">
    <citation type="submission" date="2022-06" db="UniProtKB">
        <authorList>
            <consortium name="EnsemblMetazoa"/>
        </authorList>
    </citation>
    <scope>IDENTIFICATION</scope>
    <source>
        <strain evidence="1">PS312</strain>
    </source>
</reference>